<name>A0A179F7A6_PURLI</name>
<sequence>MAPVWVRGSRSEAILRPVGRARSPEPCLALVGPISGHPFLGRGFSLPWSIGGKRHGIVWDVPDISGNLRHAVRGSCHTAPALRKRSRRVRPFRIACMAVGGHSYVGRGNPNICRIGWARSVCQCIGPVCWSQIASRISGWARGKTL</sequence>
<dbReference type="EMBL" id="LSBH01000028">
    <property type="protein sequence ID" value="OAQ61302.1"/>
    <property type="molecule type" value="Genomic_DNA"/>
</dbReference>
<evidence type="ECO:0000313" key="2">
    <source>
        <dbReference type="Proteomes" id="UP000078240"/>
    </source>
</evidence>
<organism evidence="1 2">
    <name type="scientific">Purpureocillium lilacinum</name>
    <name type="common">Paecilomyces lilacinus</name>
    <dbReference type="NCBI Taxonomy" id="33203"/>
    <lineage>
        <taxon>Eukaryota</taxon>
        <taxon>Fungi</taxon>
        <taxon>Dikarya</taxon>
        <taxon>Ascomycota</taxon>
        <taxon>Pezizomycotina</taxon>
        <taxon>Sordariomycetes</taxon>
        <taxon>Hypocreomycetidae</taxon>
        <taxon>Hypocreales</taxon>
        <taxon>Ophiocordycipitaceae</taxon>
        <taxon>Purpureocillium</taxon>
    </lineage>
</organism>
<proteinExistence type="predicted"/>
<gene>
    <name evidence="1" type="ORF">VFPBJ_11502</name>
</gene>
<evidence type="ECO:0000313" key="1">
    <source>
        <dbReference type="EMBL" id="OAQ61302.1"/>
    </source>
</evidence>
<dbReference type="Proteomes" id="UP000078240">
    <property type="component" value="Unassembled WGS sequence"/>
</dbReference>
<comment type="caution">
    <text evidence="1">The sequence shown here is derived from an EMBL/GenBank/DDBJ whole genome shotgun (WGS) entry which is preliminary data.</text>
</comment>
<protein>
    <submittedName>
        <fullName evidence="1">Uncharacterized protein</fullName>
    </submittedName>
</protein>
<dbReference type="AlphaFoldDB" id="A0A179F7A6"/>
<reference evidence="1 2" key="1">
    <citation type="submission" date="2016-01" db="EMBL/GenBank/DDBJ databases">
        <title>Biosynthesis of antibiotic leucinostatins and their inhibition on Phytophthora in bio-control Purpureocillium lilacinum.</title>
        <authorList>
            <person name="Wang G."/>
            <person name="Liu Z."/>
            <person name="Lin R."/>
            <person name="Li E."/>
            <person name="Mao Z."/>
            <person name="Ling J."/>
            <person name="Yin W."/>
            <person name="Xie B."/>
        </authorList>
    </citation>
    <scope>NUCLEOTIDE SEQUENCE [LARGE SCALE GENOMIC DNA]</scope>
    <source>
        <strain evidence="1">PLBJ-1</strain>
    </source>
</reference>
<accession>A0A179F7A6</accession>